<feature type="compositionally biased region" description="Polar residues" evidence="1">
    <location>
        <begin position="333"/>
        <end position="353"/>
    </location>
</feature>
<feature type="region of interest" description="Disordered" evidence="1">
    <location>
        <begin position="215"/>
        <end position="241"/>
    </location>
</feature>
<protein>
    <submittedName>
        <fullName evidence="2">Uncharacterized protein</fullName>
    </submittedName>
</protein>
<feature type="compositionally biased region" description="Polar residues" evidence="1">
    <location>
        <begin position="381"/>
        <end position="394"/>
    </location>
</feature>
<feature type="compositionally biased region" description="Acidic residues" evidence="1">
    <location>
        <begin position="403"/>
        <end position="417"/>
    </location>
</feature>
<feature type="compositionally biased region" description="Low complexity" evidence="1">
    <location>
        <begin position="779"/>
        <end position="796"/>
    </location>
</feature>
<evidence type="ECO:0000313" key="3">
    <source>
        <dbReference type="Proteomes" id="UP000814176"/>
    </source>
</evidence>
<feature type="compositionally biased region" description="Polar residues" evidence="1">
    <location>
        <begin position="1"/>
        <end position="23"/>
    </location>
</feature>
<evidence type="ECO:0000256" key="1">
    <source>
        <dbReference type="SAM" id="MobiDB-lite"/>
    </source>
</evidence>
<dbReference type="EMBL" id="JADCUA010000006">
    <property type="protein sequence ID" value="KAH9839065.1"/>
    <property type="molecule type" value="Genomic_DNA"/>
</dbReference>
<dbReference type="GeneID" id="72002241"/>
<feature type="compositionally biased region" description="Basic and acidic residues" evidence="1">
    <location>
        <begin position="768"/>
        <end position="778"/>
    </location>
</feature>
<feature type="compositionally biased region" description="Basic and acidic residues" evidence="1">
    <location>
        <begin position="306"/>
        <end position="318"/>
    </location>
</feature>
<gene>
    <name evidence="2" type="ORF">C8Q71DRAFT_722098</name>
</gene>
<dbReference type="Proteomes" id="UP000814176">
    <property type="component" value="Unassembled WGS sequence"/>
</dbReference>
<organism evidence="2 3">
    <name type="scientific">Rhodofomes roseus</name>
    <dbReference type="NCBI Taxonomy" id="34475"/>
    <lineage>
        <taxon>Eukaryota</taxon>
        <taxon>Fungi</taxon>
        <taxon>Dikarya</taxon>
        <taxon>Basidiomycota</taxon>
        <taxon>Agaricomycotina</taxon>
        <taxon>Agaricomycetes</taxon>
        <taxon>Polyporales</taxon>
        <taxon>Rhodofomes</taxon>
    </lineage>
</organism>
<dbReference type="RefSeq" id="XP_047780820.1">
    <property type="nucleotide sequence ID" value="XM_047921509.1"/>
</dbReference>
<accession>A0ABQ8KLW9</accession>
<name>A0ABQ8KLW9_9APHY</name>
<feature type="compositionally biased region" description="Basic and acidic residues" evidence="1">
    <location>
        <begin position="158"/>
        <end position="171"/>
    </location>
</feature>
<feature type="compositionally biased region" description="Acidic residues" evidence="1">
    <location>
        <begin position="452"/>
        <end position="462"/>
    </location>
</feature>
<reference evidence="2 3" key="1">
    <citation type="journal article" date="2021" name="Environ. Microbiol.">
        <title>Gene family expansions and transcriptome signatures uncover fungal adaptations to wood decay.</title>
        <authorList>
            <person name="Hage H."/>
            <person name="Miyauchi S."/>
            <person name="Viragh M."/>
            <person name="Drula E."/>
            <person name="Min B."/>
            <person name="Chaduli D."/>
            <person name="Navarro D."/>
            <person name="Favel A."/>
            <person name="Norest M."/>
            <person name="Lesage-Meessen L."/>
            <person name="Balint B."/>
            <person name="Merenyi Z."/>
            <person name="de Eugenio L."/>
            <person name="Morin E."/>
            <person name="Martinez A.T."/>
            <person name="Baldrian P."/>
            <person name="Stursova M."/>
            <person name="Martinez M.J."/>
            <person name="Novotny C."/>
            <person name="Magnuson J.K."/>
            <person name="Spatafora J.W."/>
            <person name="Maurice S."/>
            <person name="Pangilinan J."/>
            <person name="Andreopoulos W."/>
            <person name="LaButti K."/>
            <person name="Hundley H."/>
            <person name="Na H."/>
            <person name="Kuo A."/>
            <person name="Barry K."/>
            <person name="Lipzen A."/>
            <person name="Henrissat B."/>
            <person name="Riley R."/>
            <person name="Ahrendt S."/>
            <person name="Nagy L.G."/>
            <person name="Grigoriev I.V."/>
            <person name="Martin F."/>
            <person name="Rosso M.N."/>
        </authorList>
    </citation>
    <scope>NUCLEOTIDE SEQUENCE [LARGE SCALE GENOMIC DNA]</scope>
    <source>
        <strain evidence="2 3">CIRM-BRFM 1785</strain>
    </source>
</reference>
<feature type="region of interest" description="Disordered" evidence="1">
    <location>
        <begin position="765"/>
        <end position="835"/>
    </location>
</feature>
<sequence length="835" mass="92950">MHGQQNAQPSETVQVITNGQPGNNGEAGDGTADSQAGQGASEKEGEWITAMSKAARKKKKAADKRKKLADLGRGTPPTQGEEGQLKTLSTTLMITPTATSETDRQVSGKRKRRRATTEDLADDGGEGSLPQPVTRVQEAPGALHINAIPPPRQPEIAVNEHNHGQRSESQRNLDAMHAAIAEANRPSFCHPSSEWDTTKPGEEWNQHSFREFRFWQPSSRNTQQSQGGKLIDPYMSDESFDAPSIDDLIRSVKPLPAIPTTKEPNRDATPSPTPRRRAARMTTGSRQGVPKTPNKAKEAATPMKWLTKESGRTSRAPEEFLNGLQGRLGMANPQKSLTPQITTRILDTKTQPGTAIPRRSRRDEPKVEVTNITKESERQTNSRASSVLSYVTNHPSREQQPREDDDDAMSIDDEGDELNAPHVNQANLLYNLSSQRFQRPTSAASGSYASSEEQEDEDDEDFGQLPHDVSWEEEDFTPKPPGNWRRIQGNTHLDKYAGQRPQQANQWMANEGHCLLVQYAEHGALDKDPEHWLRFLLLEDLLKVRYGVPEPDILAPQPLDNAEPGINVAPYNFLVRNLTRAQKERMIRDGWASTKYLTVYFNVVEPVAPEYMGTFGRPEAFLTTKASIARAIFCNGFQKNPLYSATINIIRRDKKSGPTGKWGNTPTRDAFKRILDSIHVHVMRRKLPGSTNKKASSPLYVLYCESPTTNAEDWATFKETVRNQPFNRDGGCTATLCEELFLCKLCHSADHNIGMCDLPKTPGWNGPHSEKEEEERRQAQAQRGTSSRGRSNSRGGMITAGRGRGYGYGQSQQDFQRGRGRGQSNNARGWHSGSR</sequence>
<feature type="compositionally biased region" description="Low complexity" evidence="1">
    <location>
        <begin position="442"/>
        <end position="451"/>
    </location>
</feature>
<feature type="region of interest" description="Disordered" evidence="1">
    <location>
        <begin position="1"/>
        <end position="172"/>
    </location>
</feature>
<keyword evidence="3" id="KW-1185">Reference proteome</keyword>
<evidence type="ECO:0000313" key="2">
    <source>
        <dbReference type="EMBL" id="KAH9839065.1"/>
    </source>
</evidence>
<proteinExistence type="predicted"/>
<feature type="compositionally biased region" description="Polar residues" evidence="1">
    <location>
        <begin position="86"/>
        <end position="100"/>
    </location>
</feature>
<feature type="region of interest" description="Disordered" evidence="1">
    <location>
        <begin position="254"/>
        <end position="419"/>
    </location>
</feature>
<feature type="region of interest" description="Disordered" evidence="1">
    <location>
        <begin position="440"/>
        <end position="465"/>
    </location>
</feature>
<feature type="compositionally biased region" description="Polar residues" evidence="1">
    <location>
        <begin position="216"/>
        <end position="227"/>
    </location>
</feature>
<comment type="caution">
    <text evidence="2">The sequence shown here is derived from an EMBL/GenBank/DDBJ whole genome shotgun (WGS) entry which is preliminary data.</text>
</comment>
<feature type="compositionally biased region" description="Basic residues" evidence="1">
    <location>
        <begin position="54"/>
        <end position="67"/>
    </location>
</feature>